<sequence length="184" mass="18351">MKSRLAASLAITAAVIVGTSGCAMIAPQATTIQYSASDGVNVSGSGPVVVRNAFIVANEEGTAGNLVAGLVNESDKGVTLTVQAEGVPSQTLDLGAGKTMSLGGDEHKPLRLDGTDFTPGATVGVYFQSDDEKGVLAQVPVLDGTLPYYAGLVPSKSAPPTPTPTATPSSTTAPTPAPTETPAP</sequence>
<evidence type="ECO:0000313" key="4">
    <source>
        <dbReference type="Proteomes" id="UP001259347"/>
    </source>
</evidence>
<dbReference type="Proteomes" id="UP001259347">
    <property type="component" value="Unassembled WGS sequence"/>
</dbReference>
<feature type="region of interest" description="Disordered" evidence="1">
    <location>
        <begin position="151"/>
        <end position="184"/>
    </location>
</feature>
<name>A0ABU1SD88_9MICO</name>
<evidence type="ECO:0000313" key="3">
    <source>
        <dbReference type="EMBL" id="MDR6867575.1"/>
    </source>
</evidence>
<accession>A0ABU1SD88</accession>
<feature type="compositionally biased region" description="Pro residues" evidence="1">
    <location>
        <begin position="175"/>
        <end position="184"/>
    </location>
</feature>
<protein>
    <recommendedName>
        <fullName evidence="5">DNA modification methylase</fullName>
    </recommendedName>
</protein>
<comment type="caution">
    <text evidence="3">The sequence shown here is derived from an EMBL/GenBank/DDBJ whole genome shotgun (WGS) entry which is preliminary data.</text>
</comment>
<feature type="chain" id="PRO_5047218708" description="DNA modification methylase" evidence="2">
    <location>
        <begin position="26"/>
        <end position="184"/>
    </location>
</feature>
<reference evidence="3 4" key="1">
    <citation type="submission" date="2023-07" db="EMBL/GenBank/DDBJ databases">
        <title>Sorghum-associated microbial communities from plants grown in Nebraska, USA.</title>
        <authorList>
            <person name="Schachtman D."/>
        </authorList>
    </citation>
    <scope>NUCLEOTIDE SEQUENCE [LARGE SCALE GENOMIC DNA]</scope>
    <source>
        <strain evidence="3 4">2980</strain>
    </source>
</reference>
<evidence type="ECO:0008006" key="5">
    <source>
        <dbReference type="Google" id="ProtNLM"/>
    </source>
</evidence>
<keyword evidence="2" id="KW-0732">Signal</keyword>
<feature type="signal peptide" evidence="2">
    <location>
        <begin position="1"/>
        <end position="25"/>
    </location>
</feature>
<dbReference type="PROSITE" id="PS51257">
    <property type="entry name" value="PROKAR_LIPOPROTEIN"/>
    <property type="match status" value="1"/>
</dbReference>
<evidence type="ECO:0000256" key="2">
    <source>
        <dbReference type="SAM" id="SignalP"/>
    </source>
</evidence>
<gene>
    <name evidence="3" type="ORF">J2Y69_002179</name>
</gene>
<evidence type="ECO:0000256" key="1">
    <source>
        <dbReference type="SAM" id="MobiDB-lite"/>
    </source>
</evidence>
<dbReference type="RefSeq" id="WP_310020509.1">
    <property type="nucleotide sequence ID" value="NZ_JAVDUM010000009.1"/>
</dbReference>
<proteinExistence type="predicted"/>
<keyword evidence="4" id="KW-1185">Reference proteome</keyword>
<dbReference type="EMBL" id="JAVDUM010000009">
    <property type="protein sequence ID" value="MDR6867575.1"/>
    <property type="molecule type" value="Genomic_DNA"/>
</dbReference>
<organism evidence="3 4">
    <name type="scientific">Microbacterium resistens</name>
    <dbReference type="NCBI Taxonomy" id="156977"/>
    <lineage>
        <taxon>Bacteria</taxon>
        <taxon>Bacillati</taxon>
        <taxon>Actinomycetota</taxon>
        <taxon>Actinomycetes</taxon>
        <taxon>Micrococcales</taxon>
        <taxon>Microbacteriaceae</taxon>
        <taxon>Microbacterium</taxon>
    </lineage>
</organism>